<evidence type="ECO:0000256" key="1">
    <source>
        <dbReference type="ARBA" id="ARBA00004141"/>
    </source>
</evidence>
<proteinExistence type="predicted"/>
<keyword evidence="4 5" id="KW-0472">Membrane</keyword>
<dbReference type="Proteomes" id="UP001162480">
    <property type="component" value="Chromosome 2"/>
</dbReference>
<dbReference type="AlphaFoldDB" id="A0AA36AN25"/>
<evidence type="ECO:0000256" key="4">
    <source>
        <dbReference type="ARBA" id="ARBA00023136"/>
    </source>
</evidence>
<evidence type="ECO:0000313" key="6">
    <source>
        <dbReference type="EMBL" id="CAI9718047.1"/>
    </source>
</evidence>
<dbReference type="SUPFAM" id="SSF48652">
    <property type="entry name" value="Tetraspanin"/>
    <property type="match status" value="1"/>
</dbReference>
<dbReference type="InterPro" id="IPR008952">
    <property type="entry name" value="Tetraspanin_EC2_sf"/>
</dbReference>
<feature type="transmembrane region" description="Helical" evidence="5">
    <location>
        <begin position="67"/>
        <end position="88"/>
    </location>
</feature>
<keyword evidence="2 5" id="KW-0812">Transmembrane</keyword>
<comment type="subcellular location">
    <subcellularLocation>
        <location evidence="1">Membrane</location>
        <topology evidence="1">Multi-pass membrane protein</topology>
    </subcellularLocation>
</comment>
<gene>
    <name evidence="6" type="ORF">OCTVUL_1B013358</name>
</gene>
<dbReference type="Pfam" id="PF00335">
    <property type="entry name" value="Tetraspanin"/>
    <property type="match status" value="1"/>
</dbReference>
<name>A0AA36AN25_OCTVU</name>
<dbReference type="PANTHER" id="PTHR19282">
    <property type="entry name" value="TETRASPANIN"/>
    <property type="match status" value="1"/>
</dbReference>
<dbReference type="EMBL" id="OX597815">
    <property type="protein sequence ID" value="CAI9718047.1"/>
    <property type="molecule type" value="Genomic_DNA"/>
</dbReference>
<dbReference type="PANTHER" id="PTHR19282:SF562">
    <property type="entry name" value="AT12771P-RELATED"/>
    <property type="match status" value="1"/>
</dbReference>
<dbReference type="GO" id="GO:0005886">
    <property type="term" value="C:plasma membrane"/>
    <property type="evidence" value="ECO:0007669"/>
    <property type="project" value="TreeGrafter"/>
</dbReference>
<protein>
    <submittedName>
        <fullName evidence="6">Tetraspanin-9-like</fullName>
    </submittedName>
</protein>
<evidence type="ECO:0000313" key="7">
    <source>
        <dbReference type="Proteomes" id="UP001162480"/>
    </source>
</evidence>
<accession>A0AA36AN25</accession>
<organism evidence="6 7">
    <name type="scientific">Octopus vulgaris</name>
    <name type="common">Common octopus</name>
    <dbReference type="NCBI Taxonomy" id="6645"/>
    <lineage>
        <taxon>Eukaryota</taxon>
        <taxon>Metazoa</taxon>
        <taxon>Spiralia</taxon>
        <taxon>Lophotrochozoa</taxon>
        <taxon>Mollusca</taxon>
        <taxon>Cephalopoda</taxon>
        <taxon>Coleoidea</taxon>
        <taxon>Octopodiformes</taxon>
        <taxon>Octopoda</taxon>
        <taxon>Incirrata</taxon>
        <taxon>Octopodidae</taxon>
        <taxon>Octopus</taxon>
    </lineage>
</organism>
<evidence type="ECO:0000256" key="2">
    <source>
        <dbReference type="ARBA" id="ARBA00022692"/>
    </source>
</evidence>
<evidence type="ECO:0000256" key="3">
    <source>
        <dbReference type="ARBA" id="ARBA00022989"/>
    </source>
</evidence>
<evidence type="ECO:0000256" key="5">
    <source>
        <dbReference type="SAM" id="Phobius"/>
    </source>
</evidence>
<feature type="transmembrane region" description="Helical" evidence="5">
    <location>
        <begin position="95"/>
        <end position="117"/>
    </location>
</feature>
<keyword evidence="3 5" id="KW-1133">Transmembrane helix</keyword>
<dbReference type="InterPro" id="IPR018499">
    <property type="entry name" value="Tetraspanin/Peripherin"/>
</dbReference>
<feature type="transmembrane region" description="Helical" evidence="5">
    <location>
        <begin position="220"/>
        <end position="242"/>
    </location>
</feature>
<reference evidence="6" key="1">
    <citation type="submission" date="2023-08" db="EMBL/GenBank/DDBJ databases">
        <authorList>
            <person name="Alioto T."/>
            <person name="Alioto T."/>
            <person name="Gomez Garrido J."/>
        </authorList>
    </citation>
    <scope>NUCLEOTIDE SEQUENCE</scope>
</reference>
<dbReference type="Gene3D" id="1.10.1450.10">
    <property type="entry name" value="Tetraspanin"/>
    <property type="match status" value="1"/>
</dbReference>
<sequence>MAWGSKKGSCSSSGGNSCDNCSVGVSYRWVVASIVVVAEEKSVRVFGTLMEVDYGGKFSEFGAHFQLYALFLICLGVTLLFLGAYSFHCLRSDNYFGLTIFGFFVITISALQIVMGFTGHIVTGYNREAILNHMKVSQNNYTTNYVDESAWDSVQYQLQCCGIYAPEEWFKVFGKHILPNSCCDFRFAQCRVVAMRHSIHFTKGCLNSYTEFTEHLQTGVAIYVILTGIFNLLIAVIPTHLVRRVYQEE</sequence>
<keyword evidence="7" id="KW-1185">Reference proteome</keyword>
<dbReference type="CDD" id="cd03127">
    <property type="entry name" value="tetraspanin_LEL"/>
    <property type="match status" value="1"/>
</dbReference>